<sequence>MPDWIKIRRLTWPVSDFQNCKVILVQVNPGESFTIRREDGHIQCITGPAQVPMMSPNGSVPPIYVPPGYVSQIIEENGVRRVLVLPQPEFHPGSHSPLHPPTHPPLPAFIPHHAMMPPPHHHLYSTVSGAGDMGTQYIPQYHAPHVFTEQESHSPHGRPAFVHRDERTSKTYERLQKKLKERQGGGQTKDKSSSPPSSPQKDGCDSPVDIQNGLAKGQQAPSTAAGEAKVKQIGKVKGSPRIDPESEVELDEESKALQALLSNIAKPVVLDIEARTAVLTWSPPSPEVNGESDMASIPEVLSYEVTVSYSGKDGKFKTAYSGEELSAALEDLRPATDYHARVQVFCNCLQGSPSEAVSFTTLSCEPDTPSPPRKTSGTKNTLVLQWKKAPCDNGSKIQNYVLEWDEGKGTGDFEQCYYGPQKQHRVTKLSPASKYSFRLAAKNDMGISGFSEAIDFYTSGSVPATPASPELIKAGVTWLYLQWRRPLGGPSEDDISYILEMEEESSGYGFKPKYDGDELSSTIKNLRRSTKYRVRVTAYNSEGKSGASQAVEFHTCPDKPGAPCRPAVKGKVHANSFKMTWDAPKDDGGSPVTKYVVEMAEGTNGNTWEMVYSGSMMEHTCDHLKPGSAYQLRVYCISKGGQSPLSETLLVQTPAVPPGPCLPPRVVGKPRAREVQLRWGAPPVDGGSPVSCYSLEVCPAQTEEHREVYQGPELECTIVSLLPGRTYCFRLRAANKAGYGPFSERCEVTTAPGAPDQCKSPHVACKSPTCAIVSWEPPAGNGANVTEYRLEWGAAEGCMQICYSGPALSHEMKGLLPATTYFCRTQAVNVAGAGPFSEVVLCITPSSVPAAVSSLQAADESEIDSPHYCPSTCLALQWEPPCDHGSEITSYCIDLGDRQPIMVCRTNSYMIENLQPDTSYRIRIQALNSIGAGPFSHTIKLKTKPLPPQPPRLECTAFSHQNLKLKWGEGTAKALSTDSIQYHLQMEDRNGRFVSLYRGPCHTHKVQRLNESTSYKFRIQAFNEAGEGPFSTVYTFTTPRSSPAPLKAPRIEQLDDHSCEVTWEAVQPMKGDPIIYSLQSMIGNTEFKQIYRGPATSFHVSGLQVNCEYRFRACAIRQCQSPSGPQELAGPYSATVSFSSPRSDLPSSGAKNTVEVARTKRTLSDEQCAAVILVLFAIISILIAFVIQYFVIK</sequence>
<dbReference type="eggNOG" id="ENOG502QRT8">
    <property type="taxonomic scope" value="Eukaryota"/>
</dbReference>
<dbReference type="SMART" id="SM00060">
    <property type="entry name" value="FN3"/>
    <property type="match status" value="9"/>
</dbReference>
<reference evidence="12" key="2">
    <citation type="submission" date="2025-08" db="UniProtKB">
        <authorList>
            <consortium name="Ensembl"/>
        </authorList>
    </citation>
    <scope>IDENTIFICATION</scope>
</reference>
<keyword evidence="13" id="KW-1185">Reference proteome</keyword>
<comment type="similarity">
    <text evidence="7">Belongs to the FNDC3 family.</text>
</comment>
<dbReference type="Proteomes" id="UP000018468">
    <property type="component" value="Linkage group LG3"/>
</dbReference>
<dbReference type="FunFam" id="2.60.40.10:FF:000210">
    <property type="entry name" value="Fibronectin type III domain containing 3A"/>
    <property type="match status" value="1"/>
</dbReference>
<dbReference type="EMBL" id="AHAT01013873">
    <property type="status" value="NOT_ANNOTATED_CDS"/>
    <property type="molecule type" value="Genomic_DNA"/>
</dbReference>
<protein>
    <recommendedName>
        <fullName evidence="8">Fibronectin type-III domain-containing protein 3A</fullName>
    </recommendedName>
</protein>
<dbReference type="FunFam" id="2.60.40.10:FF:000180">
    <property type="entry name" value="Fibronectin type III domain containing 3A"/>
    <property type="match status" value="1"/>
</dbReference>
<reference evidence="13" key="1">
    <citation type="submission" date="2011-12" db="EMBL/GenBank/DDBJ databases">
        <title>The Draft Genome of Lepisosteus oculatus.</title>
        <authorList>
            <consortium name="The Broad Institute Genome Assembly &amp; Analysis Group"/>
            <consortium name="Computational R&amp;D Group"/>
            <consortium name="and Sequencing Platform"/>
            <person name="Di Palma F."/>
            <person name="Alfoldi J."/>
            <person name="Johnson J."/>
            <person name="Berlin A."/>
            <person name="Gnerre S."/>
            <person name="Jaffe D."/>
            <person name="MacCallum I."/>
            <person name="Young S."/>
            <person name="Walker B.J."/>
            <person name="Lander E.S."/>
            <person name="Lindblad-Toh K."/>
        </authorList>
    </citation>
    <scope>NUCLEOTIDE SEQUENCE [LARGE SCALE GENOMIC DNA]</scope>
</reference>
<evidence type="ECO:0000256" key="9">
    <source>
        <dbReference type="SAM" id="MobiDB-lite"/>
    </source>
</evidence>
<evidence type="ECO:0000313" key="13">
    <source>
        <dbReference type="Proteomes" id="UP000018468"/>
    </source>
</evidence>
<feature type="domain" description="Fibronectin type-III" evidence="11">
    <location>
        <begin position="368"/>
        <end position="461"/>
    </location>
</feature>
<keyword evidence="4 10" id="KW-1133">Transmembrane helix</keyword>
<feature type="domain" description="Fibronectin type-III" evidence="11">
    <location>
        <begin position="1045"/>
        <end position="1143"/>
    </location>
</feature>
<dbReference type="PANTHER" id="PTHR24099">
    <property type="entry name" value="E3 UBIQUITIN-PROTEIN LIGASE TRIM36-RELATED"/>
    <property type="match status" value="1"/>
</dbReference>
<evidence type="ECO:0000256" key="1">
    <source>
        <dbReference type="ARBA" id="ARBA00004194"/>
    </source>
</evidence>
<dbReference type="PROSITE" id="PS50853">
    <property type="entry name" value="FN3"/>
    <property type="match status" value="9"/>
</dbReference>
<reference evidence="12" key="3">
    <citation type="submission" date="2025-09" db="UniProtKB">
        <authorList>
            <consortium name="Ensembl"/>
        </authorList>
    </citation>
    <scope>IDENTIFICATION</scope>
</reference>
<dbReference type="PANTHER" id="PTHR24099:SF9">
    <property type="entry name" value="FIBRONECTIN TYPE-III DOMAIN-CONTAINING PROTEIN 3A"/>
    <property type="match status" value="1"/>
</dbReference>
<dbReference type="STRING" id="7918.ENSLOCP00000011368"/>
<keyword evidence="3" id="KW-0677">Repeat</keyword>
<dbReference type="Pfam" id="PF00041">
    <property type="entry name" value="fn3"/>
    <property type="match status" value="8"/>
</dbReference>
<dbReference type="AlphaFoldDB" id="W5MSK9"/>
<dbReference type="FunFam" id="2.60.40.10:FF:000195">
    <property type="entry name" value="Fibronectin type III domain containing 3A"/>
    <property type="match status" value="1"/>
</dbReference>
<evidence type="ECO:0000256" key="5">
    <source>
        <dbReference type="ARBA" id="ARBA00023034"/>
    </source>
</evidence>
<feature type="domain" description="Fibronectin type-III" evidence="11">
    <location>
        <begin position="851"/>
        <end position="946"/>
    </location>
</feature>
<dbReference type="Bgee" id="ENSLOCG00000009316">
    <property type="expression patterns" value="Expressed in testis and 13 other cell types or tissues"/>
</dbReference>
<dbReference type="Ensembl" id="ENSLOCT00000011384.1">
    <property type="protein sequence ID" value="ENSLOCP00000011368.1"/>
    <property type="gene ID" value="ENSLOCG00000009316.1"/>
</dbReference>
<evidence type="ECO:0000313" key="12">
    <source>
        <dbReference type="Ensembl" id="ENSLOCP00000011368.1"/>
    </source>
</evidence>
<evidence type="ECO:0000256" key="6">
    <source>
        <dbReference type="ARBA" id="ARBA00023136"/>
    </source>
</evidence>
<feature type="domain" description="Fibronectin type-III" evidence="11">
    <location>
        <begin position="465"/>
        <end position="558"/>
    </location>
</feature>
<accession>W5MSK9</accession>
<dbReference type="FunFam" id="2.60.40.10:FF:000337">
    <property type="entry name" value="fibronectin type-III domain-containing protein 3A isoform X2"/>
    <property type="match status" value="1"/>
</dbReference>
<evidence type="ECO:0000256" key="4">
    <source>
        <dbReference type="ARBA" id="ARBA00022989"/>
    </source>
</evidence>
<feature type="domain" description="Fibronectin type-III" evidence="11">
    <location>
        <begin position="660"/>
        <end position="753"/>
    </location>
</feature>
<feature type="transmembrane region" description="Helical" evidence="10">
    <location>
        <begin position="1169"/>
        <end position="1192"/>
    </location>
</feature>
<dbReference type="PRINTS" id="PR00014">
    <property type="entry name" value="FNTYPEIII"/>
</dbReference>
<feature type="domain" description="Fibronectin type-III" evidence="11">
    <location>
        <begin position="562"/>
        <end position="656"/>
    </location>
</feature>
<dbReference type="GO" id="GO:0000139">
    <property type="term" value="C:Golgi membrane"/>
    <property type="evidence" value="ECO:0007669"/>
    <property type="project" value="UniProtKB-SubCell"/>
</dbReference>
<dbReference type="FunFam" id="2.60.40.10:FF:000185">
    <property type="entry name" value="Fibronectin type III domain containing 3A"/>
    <property type="match status" value="1"/>
</dbReference>
<feature type="region of interest" description="Disordered" evidence="9">
    <location>
        <begin position="149"/>
        <end position="248"/>
    </location>
</feature>
<name>W5MSK9_LEPOC</name>
<dbReference type="InterPro" id="IPR050617">
    <property type="entry name" value="E3_ligase_FN3/SPRY"/>
</dbReference>
<organism evidence="12 13">
    <name type="scientific">Lepisosteus oculatus</name>
    <name type="common">Spotted gar</name>
    <dbReference type="NCBI Taxonomy" id="7918"/>
    <lineage>
        <taxon>Eukaryota</taxon>
        <taxon>Metazoa</taxon>
        <taxon>Chordata</taxon>
        <taxon>Craniata</taxon>
        <taxon>Vertebrata</taxon>
        <taxon>Euteleostomi</taxon>
        <taxon>Actinopterygii</taxon>
        <taxon>Neopterygii</taxon>
        <taxon>Holostei</taxon>
        <taxon>Semionotiformes</taxon>
        <taxon>Lepisosteidae</taxon>
        <taxon>Lepisosteus</taxon>
    </lineage>
</organism>
<feature type="domain" description="Fibronectin type-III" evidence="11">
    <location>
        <begin position="263"/>
        <end position="364"/>
    </location>
</feature>
<evidence type="ECO:0000256" key="3">
    <source>
        <dbReference type="ARBA" id="ARBA00022737"/>
    </source>
</evidence>
<dbReference type="GeneTree" id="ENSGT00940000159319"/>
<dbReference type="FunFam" id="2.60.40.10:FF:000373">
    <property type="entry name" value="fibronectin type-III domain-containing protein 3A isoform X1"/>
    <property type="match status" value="1"/>
</dbReference>
<dbReference type="HOGENOM" id="CLU_004152_0_0_1"/>
<keyword evidence="2 10" id="KW-0812">Transmembrane</keyword>
<comment type="subcellular location">
    <subcellularLocation>
        <location evidence="1">Golgi apparatus membrane</location>
        <topology evidence="1">Single-pass membrane protein</topology>
    </subcellularLocation>
</comment>
<dbReference type="InterPro" id="IPR036116">
    <property type="entry name" value="FN3_sf"/>
</dbReference>
<feature type="domain" description="Fibronectin type-III" evidence="11">
    <location>
        <begin position="757"/>
        <end position="847"/>
    </location>
</feature>
<dbReference type="InterPro" id="IPR003961">
    <property type="entry name" value="FN3_dom"/>
</dbReference>
<dbReference type="FunFam" id="2.60.40.10:FF:000175">
    <property type="entry name" value="Fibronectin type III domain containing 3A"/>
    <property type="match status" value="1"/>
</dbReference>
<dbReference type="FunFam" id="2.60.40.10:FF:000366">
    <property type="entry name" value="fibronectin type-III domain-containing protein 3A isoform X1"/>
    <property type="match status" value="1"/>
</dbReference>
<dbReference type="InterPro" id="IPR013783">
    <property type="entry name" value="Ig-like_fold"/>
</dbReference>
<dbReference type="OMA" id="GETEAMC"/>
<dbReference type="InParanoid" id="W5MSK9"/>
<evidence type="ECO:0000256" key="8">
    <source>
        <dbReference type="ARBA" id="ARBA00067092"/>
    </source>
</evidence>
<evidence type="ECO:0000256" key="7">
    <source>
        <dbReference type="ARBA" id="ARBA00038207"/>
    </source>
</evidence>
<keyword evidence="5" id="KW-0333">Golgi apparatus</keyword>
<evidence type="ECO:0000256" key="2">
    <source>
        <dbReference type="ARBA" id="ARBA00022692"/>
    </source>
</evidence>
<evidence type="ECO:0000259" key="11">
    <source>
        <dbReference type="PROSITE" id="PS50853"/>
    </source>
</evidence>
<keyword evidence="6 10" id="KW-0472">Membrane</keyword>
<evidence type="ECO:0000256" key="10">
    <source>
        <dbReference type="SAM" id="Phobius"/>
    </source>
</evidence>
<feature type="domain" description="Fibronectin type-III" evidence="11">
    <location>
        <begin position="947"/>
        <end position="1041"/>
    </location>
</feature>
<dbReference type="Gene3D" id="2.60.40.10">
    <property type="entry name" value="Immunoglobulins"/>
    <property type="match status" value="9"/>
</dbReference>
<feature type="compositionally biased region" description="Basic and acidic residues" evidence="9">
    <location>
        <begin position="162"/>
        <end position="192"/>
    </location>
</feature>
<proteinExistence type="inferred from homology"/>
<dbReference type="SUPFAM" id="SSF49265">
    <property type="entry name" value="Fibronectin type III"/>
    <property type="match status" value="5"/>
</dbReference>
<dbReference type="CDD" id="cd00063">
    <property type="entry name" value="FN3"/>
    <property type="match status" value="9"/>
</dbReference>
<dbReference type="FunFam" id="2.60.40.10:FF:000309">
    <property type="entry name" value="Fibronectin type III domain containing 3B"/>
    <property type="match status" value="1"/>
</dbReference>